<name>A0A8T2P8K4_9TELE</name>
<organism evidence="2 3">
    <name type="scientific">Albula glossodonta</name>
    <name type="common">roundjaw bonefish</name>
    <dbReference type="NCBI Taxonomy" id="121402"/>
    <lineage>
        <taxon>Eukaryota</taxon>
        <taxon>Metazoa</taxon>
        <taxon>Chordata</taxon>
        <taxon>Craniata</taxon>
        <taxon>Vertebrata</taxon>
        <taxon>Euteleostomi</taxon>
        <taxon>Actinopterygii</taxon>
        <taxon>Neopterygii</taxon>
        <taxon>Teleostei</taxon>
        <taxon>Albuliformes</taxon>
        <taxon>Albulidae</taxon>
        <taxon>Albula</taxon>
    </lineage>
</organism>
<evidence type="ECO:0000313" key="2">
    <source>
        <dbReference type="EMBL" id="KAG9348589.1"/>
    </source>
</evidence>
<comment type="caution">
    <text evidence="2">The sequence shown here is derived from an EMBL/GenBank/DDBJ whole genome shotgun (WGS) entry which is preliminary data.</text>
</comment>
<accession>A0A8T2P8K4</accession>
<feature type="compositionally biased region" description="Pro residues" evidence="1">
    <location>
        <begin position="101"/>
        <end position="113"/>
    </location>
</feature>
<reference evidence="2" key="1">
    <citation type="thesis" date="2021" institute="BYU ScholarsArchive" country="Provo, UT, USA">
        <title>Applications of and Algorithms for Genome Assembly and Genomic Analyses with an Emphasis on Marine Teleosts.</title>
        <authorList>
            <person name="Pickett B.D."/>
        </authorList>
    </citation>
    <scope>NUCLEOTIDE SEQUENCE</scope>
    <source>
        <strain evidence="2">HI-2016</strain>
    </source>
</reference>
<evidence type="ECO:0000313" key="3">
    <source>
        <dbReference type="Proteomes" id="UP000824540"/>
    </source>
</evidence>
<dbReference type="EMBL" id="JAFBMS010000011">
    <property type="protein sequence ID" value="KAG9348589.1"/>
    <property type="molecule type" value="Genomic_DNA"/>
</dbReference>
<proteinExistence type="predicted"/>
<evidence type="ECO:0000256" key="1">
    <source>
        <dbReference type="SAM" id="MobiDB-lite"/>
    </source>
</evidence>
<dbReference type="Proteomes" id="UP000824540">
    <property type="component" value="Unassembled WGS sequence"/>
</dbReference>
<dbReference type="AlphaFoldDB" id="A0A8T2P8K4"/>
<protein>
    <submittedName>
        <fullName evidence="2">Uncharacterized protein</fullName>
    </submittedName>
</protein>
<sequence length="293" mass="32391">MQLLWFYQGRHTILAASFISPSETGVWSHSPFSIPVPIMALVFWQGGPPPNGNEHRHYSESMPTGQPERLPAFLHPNRIPVSGLECEDPHFKQCNLEPAPRTQPPPPPPPQPCVLPHGKQVSPVTTGVDFLSKTPLRDIKINFLLPRLRWSSDFETGIASGGVVSVLLKQWDEALLLRRPVKVTLFCGQGTENERLRAGATEHGTTVLLIHHTMPWQGVIFVYVCTPTPTPNPPPTQSILLQSIRRSQTAPPAGYRPGRIHAAPLDYTGNPLPLKLSSDMSKVHFIDRGLPAL</sequence>
<feature type="region of interest" description="Disordered" evidence="1">
    <location>
        <begin position="92"/>
        <end position="118"/>
    </location>
</feature>
<keyword evidence="3" id="KW-1185">Reference proteome</keyword>
<gene>
    <name evidence="2" type="ORF">JZ751_002327</name>
</gene>